<evidence type="ECO:0000313" key="3">
    <source>
        <dbReference type="Proteomes" id="UP001432322"/>
    </source>
</evidence>
<accession>A0AAV5W152</accession>
<feature type="region of interest" description="Disordered" evidence="1">
    <location>
        <begin position="1"/>
        <end position="227"/>
    </location>
</feature>
<keyword evidence="3" id="KW-1185">Reference proteome</keyword>
<name>A0AAV5W152_9BILA</name>
<reference evidence="2" key="1">
    <citation type="submission" date="2023-10" db="EMBL/GenBank/DDBJ databases">
        <title>Genome assembly of Pristionchus species.</title>
        <authorList>
            <person name="Yoshida K."/>
            <person name="Sommer R.J."/>
        </authorList>
    </citation>
    <scope>NUCLEOTIDE SEQUENCE</scope>
    <source>
        <strain evidence="2">RS5133</strain>
    </source>
</reference>
<gene>
    <name evidence="2" type="ORF">PFISCL1PPCAC_16853</name>
</gene>
<protein>
    <submittedName>
        <fullName evidence="2">Uncharacterized protein</fullName>
    </submittedName>
</protein>
<feature type="non-terminal residue" evidence="2">
    <location>
        <position position="1"/>
    </location>
</feature>
<dbReference type="EMBL" id="BTSY01000004">
    <property type="protein sequence ID" value="GMT25556.1"/>
    <property type="molecule type" value="Genomic_DNA"/>
</dbReference>
<feature type="compositionally biased region" description="Basic and acidic residues" evidence="1">
    <location>
        <begin position="1"/>
        <end position="54"/>
    </location>
</feature>
<evidence type="ECO:0000256" key="1">
    <source>
        <dbReference type="SAM" id="MobiDB-lite"/>
    </source>
</evidence>
<organism evidence="2 3">
    <name type="scientific">Pristionchus fissidentatus</name>
    <dbReference type="NCBI Taxonomy" id="1538716"/>
    <lineage>
        <taxon>Eukaryota</taxon>
        <taxon>Metazoa</taxon>
        <taxon>Ecdysozoa</taxon>
        <taxon>Nematoda</taxon>
        <taxon>Chromadorea</taxon>
        <taxon>Rhabditida</taxon>
        <taxon>Rhabditina</taxon>
        <taxon>Diplogasteromorpha</taxon>
        <taxon>Diplogasteroidea</taxon>
        <taxon>Neodiplogasteridae</taxon>
        <taxon>Pristionchus</taxon>
    </lineage>
</organism>
<feature type="compositionally biased region" description="Basic and acidic residues" evidence="1">
    <location>
        <begin position="87"/>
        <end position="130"/>
    </location>
</feature>
<feature type="compositionally biased region" description="Low complexity" evidence="1">
    <location>
        <begin position="72"/>
        <end position="81"/>
    </location>
</feature>
<evidence type="ECO:0000313" key="2">
    <source>
        <dbReference type="EMBL" id="GMT25556.1"/>
    </source>
</evidence>
<comment type="caution">
    <text evidence="2">The sequence shown here is derived from an EMBL/GenBank/DDBJ whole genome shotgun (WGS) entry which is preliminary data.</text>
</comment>
<dbReference type="Proteomes" id="UP001432322">
    <property type="component" value="Unassembled WGS sequence"/>
</dbReference>
<sequence length="227" mass="26714">KRPETEEREKDEKKEEKERESEEEKESSSDQKKRLRETSKRQFTDFAEFDKEMSHVQPYDEEEDADFKMDSSSDSGTDYDSVASRDMTPEPRLTEEEEWRMEREEEGRYLEKLFKRPATEEKKKEEKKESEDESGNEEPSTSRSSRSKRPKKGKEEEEEDSGRTLRKRKAARYSATDFSAFEQQMSRVEPYDEEEDEDFEVGDNSNDGSGSSSSESVETSEMSEEDE</sequence>
<dbReference type="AlphaFoldDB" id="A0AAV5W152"/>
<proteinExistence type="predicted"/>
<feature type="compositionally biased region" description="Low complexity" evidence="1">
    <location>
        <begin position="202"/>
        <end position="220"/>
    </location>
</feature>
<feature type="compositionally biased region" description="Acidic residues" evidence="1">
    <location>
        <begin position="191"/>
        <end position="201"/>
    </location>
</feature>